<reference evidence="2" key="1">
    <citation type="submission" date="2021-10" db="EMBL/GenBank/DDBJ databases">
        <title>Melipona bicolor Genome sequencing and assembly.</title>
        <authorList>
            <person name="Araujo N.S."/>
            <person name="Arias M.C."/>
        </authorList>
    </citation>
    <scope>NUCLEOTIDE SEQUENCE</scope>
    <source>
        <strain evidence="2">USP_2M_L1-L4_2017</strain>
        <tissue evidence="2">Whole body</tissue>
    </source>
</reference>
<keyword evidence="3" id="KW-1185">Reference proteome</keyword>
<dbReference type="AlphaFoldDB" id="A0AA40KKW6"/>
<comment type="caution">
    <text evidence="2">The sequence shown here is derived from an EMBL/GenBank/DDBJ whole genome shotgun (WGS) entry which is preliminary data.</text>
</comment>
<organism evidence="2 3">
    <name type="scientific">Melipona bicolor</name>
    <dbReference type="NCBI Taxonomy" id="60889"/>
    <lineage>
        <taxon>Eukaryota</taxon>
        <taxon>Metazoa</taxon>
        <taxon>Ecdysozoa</taxon>
        <taxon>Arthropoda</taxon>
        <taxon>Hexapoda</taxon>
        <taxon>Insecta</taxon>
        <taxon>Pterygota</taxon>
        <taxon>Neoptera</taxon>
        <taxon>Endopterygota</taxon>
        <taxon>Hymenoptera</taxon>
        <taxon>Apocrita</taxon>
        <taxon>Aculeata</taxon>
        <taxon>Apoidea</taxon>
        <taxon>Anthophila</taxon>
        <taxon>Apidae</taxon>
        <taxon>Melipona</taxon>
    </lineage>
</organism>
<sequence length="135" mass="15356">METGQDSSQKWRGELHGNWVLNFHLKTCCNQERRFYVPVPSVSLTRHGPQGRGTGIRPVSTLPQGNYQLAPERSSSANLGVAGDHRKGHVCRCYRQRAWKNLCSPLKDHRENRLSHTGSDPLSPFTRNFPKVLHE</sequence>
<evidence type="ECO:0000313" key="3">
    <source>
        <dbReference type="Proteomes" id="UP001177670"/>
    </source>
</evidence>
<dbReference type="EMBL" id="JAHYIQ010000019">
    <property type="protein sequence ID" value="KAK1124119.1"/>
    <property type="molecule type" value="Genomic_DNA"/>
</dbReference>
<gene>
    <name evidence="2" type="ORF">K0M31_007143</name>
</gene>
<feature type="region of interest" description="Disordered" evidence="1">
    <location>
        <begin position="111"/>
        <end position="135"/>
    </location>
</feature>
<name>A0AA40KKW6_9HYME</name>
<protein>
    <submittedName>
        <fullName evidence="2">Uncharacterized protein</fullName>
    </submittedName>
</protein>
<proteinExistence type="predicted"/>
<dbReference type="Proteomes" id="UP001177670">
    <property type="component" value="Unassembled WGS sequence"/>
</dbReference>
<accession>A0AA40KKW6</accession>
<evidence type="ECO:0000256" key="1">
    <source>
        <dbReference type="SAM" id="MobiDB-lite"/>
    </source>
</evidence>
<evidence type="ECO:0000313" key="2">
    <source>
        <dbReference type="EMBL" id="KAK1124119.1"/>
    </source>
</evidence>